<dbReference type="RefSeq" id="WP_256531493.1">
    <property type="nucleotide sequence ID" value="NZ_CP101824.1"/>
</dbReference>
<evidence type="ECO:0000313" key="1">
    <source>
        <dbReference type="EMBL" id="MFC3959993.1"/>
    </source>
</evidence>
<protein>
    <submittedName>
        <fullName evidence="1">Uncharacterized protein</fullName>
    </submittedName>
</protein>
<dbReference type="Proteomes" id="UP001595846">
    <property type="component" value="Unassembled WGS sequence"/>
</dbReference>
<accession>A0ABD5NT73</accession>
<reference evidence="1 2" key="1">
    <citation type="journal article" date="2019" name="Int. J. Syst. Evol. Microbiol.">
        <title>The Global Catalogue of Microorganisms (GCM) 10K type strain sequencing project: providing services to taxonomists for standard genome sequencing and annotation.</title>
        <authorList>
            <consortium name="The Broad Institute Genomics Platform"/>
            <consortium name="The Broad Institute Genome Sequencing Center for Infectious Disease"/>
            <person name="Wu L."/>
            <person name="Ma J."/>
        </authorList>
    </citation>
    <scope>NUCLEOTIDE SEQUENCE [LARGE SCALE GENOMIC DNA]</scope>
    <source>
        <strain evidence="1 2">IBRC-M 10256</strain>
    </source>
</reference>
<name>A0ABD5NT73_9EURY</name>
<proteinExistence type="predicted"/>
<dbReference type="GeneID" id="73904238"/>
<comment type="caution">
    <text evidence="1">The sequence shown here is derived from an EMBL/GenBank/DDBJ whole genome shotgun (WGS) entry which is preliminary data.</text>
</comment>
<dbReference type="AlphaFoldDB" id="A0ABD5NT73"/>
<evidence type="ECO:0000313" key="2">
    <source>
        <dbReference type="Proteomes" id="UP001595846"/>
    </source>
</evidence>
<gene>
    <name evidence="1" type="ORF">ACFOUR_16660</name>
</gene>
<dbReference type="EMBL" id="JBHSAQ010000014">
    <property type="protein sequence ID" value="MFC3959993.1"/>
    <property type="molecule type" value="Genomic_DNA"/>
</dbReference>
<organism evidence="1 2">
    <name type="scientific">Halovivax cerinus</name>
    <dbReference type="NCBI Taxonomy" id="1487865"/>
    <lineage>
        <taxon>Archaea</taxon>
        <taxon>Methanobacteriati</taxon>
        <taxon>Methanobacteriota</taxon>
        <taxon>Stenosarchaea group</taxon>
        <taxon>Halobacteria</taxon>
        <taxon>Halobacteriales</taxon>
        <taxon>Natrialbaceae</taxon>
        <taxon>Halovivax</taxon>
    </lineage>
</organism>
<sequence length="42" mass="4114">MSGDGRLRPVVGGGHGFDLVSGGARVGDGTADLFDRVGIGGK</sequence>
<keyword evidence="2" id="KW-1185">Reference proteome</keyword>